<evidence type="ECO:0000256" key="2">
    <source>
        <dbReference type="SAM" id="MobiDB-lite"/>
    </source>
</evidence>
<dbReference type="AlphaFoldDB" id="A0A1F5DDI2"/>
<name>A0A1F5DDI2_9BACT</name>
<sequence length="302" mass="33534">MAFTGNKEKSKFAFFTSLKTQLKQLVFNKSLFNIKNIIKLVFVILIISLIGFVGLKSKELLNPITPEISLDKPTDSFVNKGEKLFISGKVKPANSQVEINKTKVALNGDGTFTAIINIPLGESVLELTAKKGRKTAKLLRLVQREPTEEELQAKKEELEDKKKEAANKAAELDKQVNDLMAAKNASAKKENVLKIINNQVKEEAGFYSIEGEVTNISQDDVRWVMITAKLFDASGNRIDEKYGFATDFGEVIKPGQQANFETQPTTKNFDHYSLDVSWEGEGDVAGVKDTKEATKAGEKELQ</sequence>
<feature type="transmembrane region" description="Helical" evidence="3">
    <location>
        <begin position="37"/>
        <end position="55"/>
    </location>
</feature>
<protein>
    <submittedName>
        <fullName evidence="4">Uncharacterized protein</fullName>
    </submittedName>
</protein>
<feature type="coiled-coil region" evidence="1">
    <location>
        <begin position="144"/>
        <end position="182"/>
    </location>
</feature>
<feature type="region of interest" description="Disordered" evidence="2">
    <location>
        <begin position="283"/>
        <end position="302"/>
    </location>
</feature>
<dbReference type="Gene3D" id="2.60.40.10">
    <property type="entry name" value="Immunoglobulins"/>
    <property type="match status" value="1"/>
</dbReference>
<keyword evidence="3" id="KW-1133">Transmembrane helix</keyword>
<evidence type="ECO:0000313" key="5">
    <source>
        <dbReference type="Proteomes" id="UP000178758"/>
    </source>
</evidence>
<evidence type="ECO:0000313" key="4">
    <source>
        <dbReference type="EMBL" id="OGD53100.1"/>
    </source>
</evidence>
<keyword evidence="3" id="KW-0472">Membrane</keyword>
<proteinExistence type="predicted"/>
<dbReference type="EMBL" id="MEZJ01000045">
    <property type="protein sequence ID" value="OGD53100.1"/>
    <property type="molecule type" value="Genomic_DNA"/>
</dbReference>
<evidence type="ECO:0000256" key="3">
    <source>
        <dbReference type="SAM" id="Phobius"/>
    </source>
</evidence>
<keyword evidence="1" id="KW-0175">Coiled coil</keyword>
<gene>
    <name evidence="4" type="ORF">A3J78_00420</name>
</gene>
<dbReference type="InterPro" id="IPR013783">
    <property type="entry name" value="Ig-like_fold"/>
</dbReference>
<comment type="caution">
    <text evidence="4">The sequence shown here is derived from an EMBL/GenBank/DDBJ whole genome shotgun (WGS) entry which is preliminary data.</text>
</comment>
<evidence type="ECO:0000256" key="1">
    <source>
        <dbReference type="SAM" id="Coils"/>
    </source>
</evidence>
<accession>A0A1F5DDI2</accession>
<dbReference type="InterPro" id="IPR047676">
    <property type="entry name" value="FxLYD_dom"/>
</dbReference>
<feature type="compositionally biased region" description="Basic and acidic residues" evidence="2">
    <location>
        <begin position="286"/>
        <end position="302"/>
    </location>
</feature>
<dbReference type="Proteomes" id="UP000178758">
    <property type="component" value="Unassembled WGS sequence"/>
</dbReference>
<reference evidence="4 5" key="1">
    <citation type="journal article" date="2016" name="Nat. Commun.">
        <title>Thousands of microbial genomes shed light on interconnected biogeochemical processes in an aquifer system.</title>
        <authorList>
            <person name="Anantharaman K."/>
            <person name="Brown C.T."/>
            <person name="Hug L.A."/>
            <person name="Sharon I."/>
            <person name="Castelle C.J."/>
            <person name="Probst A.J."/>
            <person name="Thomas B.C."/>
            <person name="Singh A."/>
            <person name="Wilkins M.J."/>
            <person name="Karaoz U."/>
            <person name="Brodie E.L."/>
            <person name="Williams K.H."/>
            <person name="Hubbard S.S."/>
            <person name="Banfield J.F."/>
        </authorList>
    </citation>
    <scope>NUCLEOTIDE SEQUENCE [LARGE SCALE GENOMIC DNA]</scope>
</reference>
<keyword evidence="3" id="KW-0812">Transmembrane</keyword>
<organism evidence="4 5">
    <name type="scientific">Candidatus Beckwithbacteria bacterium RBG_13_35_6</name>
    <dbReference type="NCBI Taxonomy" id="1797456"/>
    <lineage>
        <taxon>Bacteria</taxon>
        <taxon>Candidatus Beckwithiibacteriota</taxon>
    </lineage>
</organism>
<dbReference type="NCBIfam" id="NF038353">
    <property type="entry name" value="FxLYD_dom"/>
    <property type="match status" value="1"/>
</dbReference>